<proteinExistence type="predicted"/>
<feature type="domain" description="RING-type" evidence="14">
    <location>
        <begin position="685"/>
        <end position="725"/>
    </location>
</feature>
<dbReference type="GO" id="GO:0008270">
    <property type="term" value="F:zinc ion binding"/>
    <property type="evidence" value="ECO:0007669"/>
    <property type="project" value="UniProtKB-KW"/>
</dbReference>
<dbReference type="InterPro" id="IPR029071">
    <property type="entry name" value="Ubiquitin-like_domsf"/>
</dbReference>
<dbReference type="InterPro" id="IPR003105">
    <property type="entry name" value="SRA_YDG"/>
</dbReference>
<dbReference type="PANTHER" id="PTHR14140:SF45">
    <property type="entry name" value="RING-TYPE E3 UBIQUITIN TRANSFERASE"/>
    <property type="match status" value="1"/>
</dbReference>
<dbReference type="InterPro" id="IPR011011">
    <property type="entry name" value="Znf_FYVE_PHD"/>
</dbReference>
<dbReference type="InterPro" id="IPR015947">
    <property type="entry name" value="PUA-like_sf"/>
</dbReference>
<dbReference type="CDD" id="cd15525">
    <property type="entry name" value="PHD_UHRF1_2"/>
    <property type="match status" value="1"/>
</dbReference>
<gene>
    <name evidence="16" type="ORF">CLODIP_2_CD12378</name>
</gene>
<dbReference type="GO" id="GO:0016567">
    <property type="term" value="P:protein ubiquitination"/>
    <property type="evidence" value="ECO:0007669"/>
    <property type="project" value="TreeGrafter"/>
</dbReference>
<name>A0A8S1DH42_9INSE</name>
<keyword evidence="6 11" id="KW-0863">Zinc-finger</keyword>
<comment type="subcellular location">
    <subcellularLocation>
        <location evidence="12">Nucleus</location>
    </subcellularLocation>
</comment>
<dbReference type="InterPro" id="IPR045134">
    <property type="entry name" value="UHRF1/2-like"/>
</dbReference>
<dbReference type="GO" id="GO:0061630">
    <property type="term" value="F:ubiquitin protein ligase activity"/>
    <property type="evidence" value="ECO:0007669"/>
    <property type="project" value="UniProtKB-EC"/>
</dbReference>
<dbReference type="GO" id="GO:0044027">
    <property type="term" value="P:negative regulation of gene expression via chromosomal CpG island methylation"/>
    <property type="evidence" value="ECO:0007669"/>
    <property type="project" value="TreeGrafter"/>
</dbReference>
<dbReference type="Pfam" id="PF00628">
    <property type="entry name" value="PHD"/>
    <property type="match status" value="1"/>
</dbReference>
<dbReference type="PROSITE" id="PS51015">
    <property type="entry name" value="YDG"/>
    <property type="match status" value="1"/>
</dbReference>
<evidence type="ECO:0000313" key="17">
    <source>
        <dbReference type="Proteomes" id="UP000494165"/>
    </source>
</evidence>
<accession>A0A8S1DH42</accession>
<evidence type="ECO:0000256" key="12">
    <source>
        <dbReference type="PROSITE-ProRule" id="PRU00358"/>
    </source>
</evidence>
<evidence type="ECO:0000256" key="6">
    <source>
        <dbReference type="ARBA" id="ARBA00022771"/>
    </source>
</evidence>
<evidence type="ECO:0000256" key="7">
    <source>
        <dbReference type="ARBA" id="ARBA00022786"/>
    </source>
</evidence>
<dbReference type="PROSITE" id="PS50089">
    <property type="entry name" value="ZF_RING_2"/>
    <property type="match status" value="1"/>
</dbReference>
<dbReference type="InterPro" id="IPR019787">
    <property type="entry name" value="Znf_PHD-finger"/>
</dbReference>
<keyword evidence="10 12" id="KW-0539">Nucleus</keyword>
<evidence type="ECO:0000256" key="10">
    <source>
        <dbReference type="ARBA" id="ARBA00023242"/>
    </source>
</evidence>
<dbReference type="InterPro" id="IPR001841">
    <property type="entry name" value="Znf_RING"/>
</dbReference>
<organism evidence="16 17">
    <name type="scientific">Cloeon dipterum</name>
    <dbReference type="NCBI Taxonomy" id="197152"/>
    <lineage>
        <taxon>Eukaryota</taxon>
        <taxon>Metazoa</taxon>
        <taxon>Ecdysozoa</taxon>
        <taxon>Arthropoda</taxon>
        <taxon>Hexapoda</taxon>
        <taxon>Insecta</taxon>
        <taxon>Pterygota</taxon>
        <taxon>Palaeoptera</taxon>
        <taxon>Ephemeroptera</taxon>
        <taxon>Pisciforma</taxon>
        <taxon>Baetidae</taxon>
        <taxon>Cloeon</taxon>
    </lineage>
</organism>
<evidence type="ECO:0000259" key="15">
    <source>
        <dbReference type="PROSITE" id="PS51015"/>
    </source>
</evidence>
<evidence type="ECO:0000259" key="13">
    <source>
        <dbReference type="PROSITE" id="PS50016"/>
    </source>
</evidence>
<dbReference type="Gene3D" id="2.30.30.1150">
    <property type="match status" value="1"/>
</dbReference>
<evidence type="ECO:0000256" key="9">
    <source>
        <dbReference type="ARBA" id="ARBA00023125"/>
    </source>
</evidence>
<dbReference type="OrthoDB" id="2270193at2759"/>
<feature type="domain" description="YDG" evidence="15">
    <location>
        <begin position="427"/>
        <end position="589"/>
    </location>
</feature>
<dbReference type="SUPFAM" id="SSF88697">
    <property type="entry name" value="PUA domain-like"/>
    <property type="match status" value="1"/>
</dbReference>
<evidence type="ECO:0000313" key="16">
    <source>
        <dbReference type="EMBL" id="CAB3377183.1"/>
    </source>
</evidence>
<dbReference type="SMART" id="SM00466">
    <property type="entry name" value="SRA"/>
    <property type="match status" value="1"/>
</dbReference>
<dbReference type="Proteomes" id="UP000494165">
    <property type="component" value="Unassembled WGS sequence"/>
</dbReference>
<evidence type="ECO:0000256" key="4">
    <source>
        <dbReference type="ARBA" id="ARBA00022679"/>
    </source>
</evidence>
<sequence>MIMIGLSLSVSLDSDSARGGGARNVTPPSHLRLLLLSRQHSIDTSLTIRMKLKLRHYGGNLAEVAIEVSKTWLVSDLIAAASDAFQAEQDRLQLFFFGKLLLTEHPLLLYQVKDNDVIGVRIKAADVVPRPSSPVEESKVCEENVDVSCSSKFFRKGDNIYYQSQNGQWQEASVVSVTGGGEHGENDGLMYEIHDGITNENLVLQLIKLRPCSAVEYSAHDLKVGMKILAYVVLSESQKGWYQVEVTKVEPVRGQQNFPKVFGTVVVSAETSYPKQRIDFKHRTVQFPELLPREEWKKLKSWIALTIPCKHCFCHPTQKCKECSCVVCGGKHDEDKQIICEECDDAYHIQCTSPPLSEVPEDDWFCPDCSHVDPALEERYKAQTKVKVAKIKKSVDKVKEHKRDWGKGLSTASVSNKFCVVPKDHMGKIPGVPSGRLWASRSDVSRFGVHRPLVAGICGATNKGVQSVCFSGGYEGDYDKGTSFVMSGSGGRDLSSNKRVNKQSSAQILTGSNLALAQSCHAKVDHVNGAKSENWREGLPIRVVRGYKLAKISDFAPAEGYRYDGIYRVVRYFQQKVNGNLMWKFELGRDDPEPPPWTSTGLAFMKSMSVGALEGTPLLDSSKKRKLPSESVDVKRAKVAYVLPPAVAALVKEDKLNQRNWTALQPSLDLGYPEFIKALAEQFVCVICQDVAKDPFTMQCGHNSCVHCMSKWLKSSAKACCPFCQADVDSKSVKLNKLLDQALNALLPGYNPKQPPPKPFSLELPDFNQVKVQNQEPRKNLEAAMGPVLRKI</sequence>
<keyword evidence="4" id="KW-0808">Transferase</keyword>
<comment type="catalytic activity">
    <reaction evidence="1">
        <text>S-ubiquitinyl-[E2 ubiquitin-conjugating enzyme]-L-cysteine + [acceptor protein]-L-lysine = [E2 ubiquitin-conjugating enzyme]-L-cysteine + N(6)-ubiquitinyl-[acceptor protein]-L-lysine.</text>
        <dbReference type="EC" id="2.3.2.27"/>
    </reaction>
</comment>
<dbReference type="InterPro" id="IPR036987">
    <property type="entry name" value="SRA-YDG_sf"/>
</dbReference>
<dbReference type="AlphaFoldDB" id="A0A8S1DH42"/>
<feature type="domain" description="PHD-type" evidence="13">
    <location>
        <begin position="322"/>
        <end position="372"/>
    </location>
</feature>
<dbReference type="SUPFAM" id="SSF57903">
    <property type="entry name" value="FYVE/PHD zinc finger"/>
    <property type="match status" value="1"/>
</dbReference>
<evidence type="ECO:0000259" key="14">
    <source>
        <dbReference type="PROSITE" id="PS50089"/>
    </source>
</evidence>
<reference evidence="16 17" key="1">
    <citation type="submission" date="2020-04" db="EMBL/GenBank/DDBJ databases">
        <authorList>
            <person name="Alioto T."/>
            <person name="Alioto T."/>
            <person name="Gomez Garrido J."/>
        </authorList>
    </citation>
    <scope>NUCLEOTIDE SEQUENCE [LARGE SCALE GENOMIC DNA]</scope>
</reference>
<dbReference type="InterPro" id="IPR001965">
    <property type="entry name" value="Znf_PHD"/>
</dbReference>
<dbReference type="Gene3D" id="3.30.40.10">
    <property type="entry name" value="Zinc/RING finger domain, C3HC4 (zinc finger)"/>
    <property type="match status" value="1"/>
</dbReference>
<keyword evidence="5" id="KW-0479">Metal-binding</keyword>
<dbReference type="SMART" id="SM00184">
    <property type="entry name" value="RING"/>
    <property type="match status" value="2"/>
</dbReference>
<dbReference type="EC" id="2.3.2.27" evidence="3"/>
<dbReference type="InterPro" id="IPR013083">
    <property type="entry name" value="Znf_RING/FYVE/PHD"/>
</dbReference>
<dbReference type="Gene3D" id="2.30.280.10">
    <property type="entry name" value="SRA-YDG"/>
    <property type="match status" value="1"/>
</dbReference>
<dbReference type="Pfam" id="PF02182">
    <property type="entry name" value="SAD_SRA"/>
    <property type="match status" value="1"/>
</dbReference>
<evidence type="ECO:0000256" key="11">
    <source>
        <dbReference type="PROSITE-ProRule" id="PRU00175"/>
    </source>
</evidence>
<keyword evidence="7" id="KW-0833">Ubl conjugation pathway</keyword>
<dbReference type="SUPFAM" id="SSF54236">
    <property type="entry name" value="Ubiquitin-like"/>
    <property type="match status" value="1"/>
</dbReference>
<keyword evidence="9" id="KW-0238">DNA-binding</keyword>
<keyword evidence="17" id="KW-1185">Reference proteome</keyword>
<dbReference type="GO" id="GO:0003677">
    <property type="term" value="F:DNA binding"/>
    <property type="evidence" value="ECO:0007669"/>
    <property type="project" value="UniProtKB-KW"/>
</dbReference>
<dbReference type="PROSITE" id="PS50016">
    <property type="entry name" value="ZF_PHD_2"/>
    <property type="match status" value="1"/>
</dbReference>
<dbReference type="SUPFAM" id="SSF57850">
    <property type="entry name" value="RING/U-box"/>
    <property type="match status" value="1"/>
</dbReference>
<evidence type="ECO:0000256" key="1">
    <source>
        <dbReference type="ARBA" id="ARBA00000900"/>
    </source>
</evidence>
<dbReference type="PANTHER" id="PTHR14140">
    <property type="entry name" value="E3 UBIQUITIN-PROTEIN LIGASE UHRF-RELATED"/>
    <property type="match status" value="1"/>
</dbReference>
<evidence type="ECO:0000256" key="3">
    <source>
        <dbReference type="ARBA" id="ARBA00012483"/>
    </source>
</evidence>
<dbReference type="GO" id="GO:0005634">
    <property type="term" value="C:nucleus"/>
    <property type="evidence" value="ECO:0007669"/>
    <property type="project" value="UniProtKB-SubCell"/>
</dbReference>
<comment type="caution">
    <text evidence="16">The sequence shown here is derived from an EMBL/GenBank/DDBJ whole genome shotgun (WGS) entry which is preliminary data.</text>
</comment>
<keyword evidence="8" id="KW-0862">Zinc</keyword>
<evidence type="ECO:0000256" key="2">
    <source>
        <dbReference type="ARBA" id="ARBA00004906"/>
    </source>
</evidence>
<protein>
    <recommendedName>
        <fullName evidence="3">RING-type E3 ubiquitin transferase</fullName>
        <ecNumber evidence="3">2.3.2.27</ecNumber>
    </recommendedName>
</protein>
<dbReference type="SMART" id="SM00249">
    <property type="entry name" value="PHD"/>
    <property type="match status" value="1"/>
</dbReference>
<comment type="pathway">
    <text evidence="2">Protein modification; protein ubiquitination.</text>
</comment>
<dbReference type="EMBL" id="CADEPI010000140">
    <property type="protein sequence ID" value="CAB3377183.1"/>
    <property type="molecule type" value="Genomic_DNA"/>
</dbReference>
<dbReference type="Pfam" id="PF13920">
    <property type="entry name" value="zf-C3HC4_3"/>
    <property type="match status" value="1"/>
</dbReference>
<evidence type="ECO:0000256" key="5">
    <source>
        <dbReference type="ARBA" id="ARBA00022723"/>
    </source>
</evidence>
<evidence type="ECO:0000256" key="8">
    <source>
        <dbReference type="ARBA" id="ARBA00022833"/>
    </source>
</evidence>